<keyword evidence="3" id="KW-1185">Reference proteome</keyword>
<evidence type="ECO:0000313" key="3">
    <source>
        <dbReference type="Proteomes" id="UP000317835"/>
    </source>
</evidence>
<gene>
    <name evidence="2" type="ORF">ElP_32190</name>
</gene>
<proteinExistence type="predicted"/>
<organism evidence="2 3">
    <name type="scientific">Tautonia plasticadhaerens</name>
    <dbReference type="NCBI Taxonomy" id="2527974"/>
    <lineage>
        <taxon>Bacteria</taxon>
        <taxon>Pseudomonadati</taxon>
        <taxon>Planctomycetota</taxon>
        <taxon>Planctomycetia</taxon>
        <taxon>Isosphaerales</taxon>
        <taxon>Isosphaeraceae</taxon>
        <taxon>Tautonia</taxon>
    </lineage>
</organism>
<dbReference type="Proteomes" id="UP000317835">
    <property type="component" value="Chromosome"/>
</dbReference>
<protein>
    <submittedName>
        <fullName evidence="2">Uncharacterized protein</fullName>
    </submittedName>
</protein>
<name>A0A518H393_9BACT</name>
<dbReference type="RefSeq" id="WP_145270838.1">
    <property type="nucleotide sequence ID" value="NZ_CP036426.1"/>
</dbReference>
<feature type="compositionally biased region" description="Basic and acidic residues" evidence="1">
    <location>
        <begin position="205"/>
        <end position="216"/>
    </location>
</feature>
<accession>A0A518H393</accession>
<dbReference type="AlphaFoldDB" id="A0A518H393"/>
<evidence type="ECO:0000256" key="1">
    <source>
        <dbReference type="SAM" id="MobiDB-lite"/>
    </source>
</evidence>
<dbReference type="EMBL" id="CP036426">
    <property type="protein sequence ID" value="QDV35316.1"/>
    <property type="molecule type" value="Genomic_DNA"/>
</dbReference>
<sequence length="290" mass="31780">MSEHTNEGLQGETVQDQVADAAGDVRKVAALIWDANDNKLVRTKKYNAGKAMIASLAKRKASLRKKDGNGNVVDHFTKDDFDQFMNEVKLELRLTTPLKDPRPDVYVRYYVFIDLAREVAGDKATDLSFFVVVNKLFATMIEFDKAGLTAELRARWAVPFGEAVRGLTGENPMSQRDLEALLQAHKDMLAAEAASRQTPEALAEAEQRKQRREAAKAEAKVRESIAGGIDAALGDNLLNPAEVMQLVEKAAAARKVKLPNVGADPSRLTPDEARAFAAAMNAAKNYVAVR</sequence>
<evidence type="ECO:0000313" key="2">
    <source>
        <dbReference type="EMBL" id="QDV35316.1"/>
    </source>
</evidence>
<dbReference type="KEGG" id="tpla:ElP_32190"/>
<feature type="region of interest" description="Disordered" evidence="1">
    <location>
        <begin position="193"/>
        <end position="216"/>
    </location>
</feature>
<reference evidence="2 3" key="1">
    <citation type="submission" date="2019-02" db="EMBL/GenBank/DDBJ databases">
        <title>Deep-cultivation of Planctomycetes and their phenomic and genomic characterization uncovers novel biology.</title>
        <authorList>
            <person name="Wiegand S."/>
            <person name="Jogler M."/>
            <person name="Boedeker C."/>
            <person name="Pinto D."/>
            <person name="Vollmers J."/>
            <person name="Rivas-Marin E."/>
            <person name="Kohn T."/>
            <person name="Peeters S.H."/>
            <person name="Heuer A."/>
            <person name="Rast P."/>
            <person name="Oberbeckmann S."/>
            <person name="Bunk B."/>
            <person name="Jeske O."/>
            <person name="Meyerdierks A."/>
            <person name="Storesund J.E."/>
            <person name="Kallscheuer N."/>
            <person name="Luecker S."/>
            <person name="Lage O.M."/>
            <person name="Pohl T."/>
            <person name="Merkel B.J."/>
            <person name="Hornburger P."/>
            <person name="Mueller R.-W."/>
            <person name="Bruemmer F."/>
            <person name="Labrenz M."/>
            <person name="Spormann A.M."/>
            <person name="Op den Camp H."/>
            <person name="Overmann J."/>
            <person name="Amann R."/>
            <person name="Jetten M.S.M."/>
            <person name="Mascher T."/>
            <person name="Medema M.H."/>
            <person name="Devos D.P."/>
            <person name="Kaster A.-K."/>
            <person name="Ovreas L."/>
            <person name="Rohde M."/>
            <person name="Galperin M.Y."/>
            <person name="Jogler C."/>
        </authorList>
    </citation>
    <scope>NUCLEOTIDE SEQUENCE [LARGE SCALE GENOMIC DNA]</scope>
    <source>
        <strain evidence="2 3">ElP</strain>
    </source>
</reference>